<comment type="caution">
    <text evidence="2">The sequence shown here is derived from an EMBL/GenBank/DDBJ whole genome shotgun (WGS) entry which is preliminary data.</text>
</comment>
<keyword evidence="3" id="KW-1185">Reference proteome</keyword>
<keyword evidence="1" id="KW-0472">Membrane</keyword>
<keyword evidence="1" id="KW-0812">Transmembrane</keyword>
<proteinExistence type="predicted"/>
<dbReference type="EMBL" id="JAEUBF010000697">
    <property type="protein sequence ID" value="KAH3675853.1"/>
    <property type="molecule type" value="Genomic_DNA"/>
</dbReference>
<feature type="non-terminal residue" evidence="2">
    <location>
        <position position="86"/>
    </location>
</feature>
<sequence length="86" mass="10030">APVRAGTSLPPTLWLSLHKPLTTRRTPRLPILTPMISTATVATMLLLLQRLRRLRKPRWRKKRESRRIHCIRKKKSQRTTIVLSSS</sequence>
<keyword evidence="1" id="KW-1133">Transmembrane helix</keyword>
<reference evidence="2" key="2">
    <citation type="submission" date="2021-01" db="EMBL/GenBank/DDBJ databases">
        <authorList>
            <person name="Schikora-Tamarit M.A."/>
        </authorList>
    </citation>
    <scope>NUCLEOTIDE SEQUENCE</scope>
    <source>
        <strain evidence="2">CBS6341</strain>
    </source>
</reference>
<organism evidence="2 3">
    <name type="scientific">Wickerhamomyces mucosus</name>
    <dbReference type="NCBI Taxonomy" id="1378264"/>
    <lineage>
        <taxon>Eukaryota</taxon>
        <taxon>Fungi</taxon>
        <taxon>Dikarya</taxon>
        <taxon>Ascomycota</taxon>
        <taxon>Saccharomycotina</taxon>
        <taxon>Saccharomycetes</taxon>
        <taxon>Phaffomycetales</taxon>
        <taxon>Wickerhamomycetaceae</taxon>
        <taxon>Wickerhamomyces</taxon>
    </lineage>
</organism>
<evidence type="ECO:0000313" key="3">
    <source>
        <dbReference type="Proteomes" id="UP000769528"/>
    </source>
</evidence>
<reference evidence="2" key="1">
    <citation type="journal article" date="2021" name="Open Biol.">
        <title>Shared evolutionary footprints suggest mitochondrial oxidative damage underlies multiple complex I losses in fungi.</title>
        <authorList>
            <person name="Schikora-Tamarit M.A."/>
            <person name="Marcet-Houben M."/>
            <person name="Nosek J."/>
            <person name="Gabaldon T."/>
        </authorList>
    </citation>
    <scope>NUCLEOTIDE SEQUENCE</scope>
    <source>
        <strain evidence="2">CBS6341</strain>
    </source>
</reference>
<feature type="transmembrane region" description="Helical" evidence="1">
    <location>
        <begin position="29"/>
        <end position="48"/>
    </location>
</feature>
<dbReference type="Proteomes" id="UP000769528">
    <property type="component" value="Unassembled WGS sequence"/>
</dbReference>
<name>A0A9P8PP65_9ASCO</name>
<gene>
    <name evidence="2" type="ORF">WICMUC_002468</name>
</gene>
<evidence type="ECO:0000256" key="1">
    <source>
        <dbReference type="SAM" id="Phobius"/>
    </source>
</evidence>
<dbReference type="AlphaFoldDB" id="A0A9P8PP65"/>
<feature type="non-terminal residue" evidence="2">
    <location>
        <position position="1"/>
    </location>
</feature>
<evidence type="ECO:0000313" key="2">
    <source>
        <dbReference type="EMBL" id="KAH3675853.1"/>
    </source>
</evidence>
<protein>
    <submittedName>
        <fullName evidence="2">Uncharacterized protein</fullName>
    </submittedName>
</protein>
<accession>A0A9P8PP65</accession>